<feature type="compositionally biased region" description="Acidic residues" evidence="1">
    <location>
        <begin position="210"/>
        <end position="231"/>
    </location>
</feature>
<accession>A0AAV4LWY9</accession>
<sequence length="231" mass="26056">MALSGTVNGRGTNDERCEDADISGDAEDIASSFINLLENDGFQFQNKNDLKALASFLEAFTDGSVAKRDNSSPFLNMLKHGSAQLLKATKEFTKNNAKGMIGQAVKLLIVTFLQKGLPAFENIYESAMQKVPIDIRITYAPMAYTMWTELFKKLKIDLPEDFNVERFICKAMTKEQCDGVIMRIMERKEKLKEAAESQQLRRRQGRNASGDDDYEDYDEDSDEDSGLDFDI</sequence>
<feature type="region of interest" description="Disordered" evidence="1">
    <location>
        <begin position="195"/>
        <end position="231"/>
    </location>
</feature>
<keyword evidence="3" id="KW-1185">Reference proteome</keyword>
<evidence type="ECO:0000256" key="1">
    <source>
        <dbReference type="SAM" id="MobiDB-lite"/>
    </source>
</evidence>
<dbReference type="Proteomes" id="UP001497744">
    <property type="component" value="Unassembled WGS sequence"/>
</dbReference>
<dbReference type="RefSeq" id="XP_067716236.1">
    <property type="nucleotide sequence ID" value="XM_067860135.1"/>
</dbReference>
<protein>
    <submittedName>
        <fullName evidence="2">Signal peptide-containing protein</fullName>
    </submittedName>
</protein>
<evidence type="ECO:0000313" key="2">
    <source>
        <dbReference type="EMBL" id="GIX64167.1"/>
    </source>
</evidence>
<gene>
    <name evidence="2" type="ORF">BcabD6B2_36020</name>
</gene>
<comment type="caution">
    <text evidence="2">The sequence shown here is derived from an EMBL/GenBank/DDBJ whole genome shotgun (WGS) entry which is preliminary data.</text>
</comment>
<evidence type="ECO:0000313" key="3">
    <source>
        <dbReference type="Proteomes" id="UP001497744"/>
    </source>
</evidence>
<name>A0AAV4LWY9_BABCB</name>
<dbReference type="EMBL" id="BPLF01000003">
    <property type="protein sequence ID" value="GIX64167.1"/>
    <property type="molecule type" value="Genomic_DNA"/>
</dbReference>
<reference evidence="2 3" key="1">
    <citation type="submission" date="2021-06" db="EMBL/GenBank/DDBJ databases">
        <title>Genome sequence of Babesia caballi.</title>
        <authorList>
            <person name="Yamagishi J."/>
            <person name="Kidaka T."/>
            <person name="Ochi A."/>
        </authorList>
    </citation>
    <scope>NUCLEOTIDE SEQUENCE [LARGE SCALE GENOMIC DNA]</scope>
    <source>
        <strain evidence="2">USDA-D6B2</strain>
    </source>
</reference>
<proteinExistence type="predicted"/>
<organism evidence="2 3">
    <name type="scientific">Babesia caballi</name>
    <dbReference type="NCBI Taxonomy" id="5871"/>
    <lineage>
        <taxon>Eukaryota</taxon>
        <taxon>Sar</taxon>
        <taxon>Alveolata</taxon>
        <taxon>Apicomplexa</taxon>
        <taxon>Aconoidasida</taxon>
        <taxon>Piroplasmida</taxon>
        <taxon>Babesiidae</taxon>
        <taxon>Babesia</taxon>
    </lineage>
</organism>
<dbReference type="AlphaFoldDB" id="A0AAV4LWY9"/>
<dbReference type="GeneID" id="94195648"/>